<feature type="transmembrane region" description="Helical" evidence="18">
    <location>
        <begin position="7"/>
        <end position="30"/>
    </location>
</feature>
<keyword evidence="9" id="KW-0418">Kinase</keyword>
<dbReference type="PROSITE" id="PS50110">
    <property type="entry name" value="RESPONSE_REGULATORY"/>
    <property type="match status" value="1"/>
</dbReference>
<dbReference type="GO" id="GO:0005524">
    <property type="term" value="F:ATP binding"/>
    <property type="evidence" value="ECO:0007669"/>
    <property type="project" value="UniProtKB-KW"/>
</dbReference>
<keyword evidence="6" id="KW-0808">Transferase</keyword>
<evidence type="ECO:0000313" key="23">
    <source>
        <dbReference type="EMBL" id="MDB1125728.1"/>
    </source>
</evidence>
<evidence type="ECO:0000259" key="21">
    <source>
        <dbReference type="PROSITE" id="PS50885"/>
    </source>
</evidence>
<evidence type="ECO:0000256" key="17">
    <source>
        <dbReference type="SAM" id="MobiDB-lite"/>
    </source>
</evidence>
<dbReference type="Proteomes" id="UP001210678">
    <property type="component" value="Unassembled WGS sequence"/>
</dbReference>
<evidence type="ECO:0000259" key="19">
    <source>
        <dbReference type="PROSITE" id="PS50109"/>
    </source>
</evidence>
<dbReference type="PRINTS" id="PR00344">
    <property type="entry name" value="BCTRLSENSOR"/>
</dbReference>
<dbReference type="Gene3D" id="6.10.340.10">
    <property type="match status" value="1"/>
</dbReference>
<dbReference type="CDD" id="cd06225">
    <property type="entry name" value="HAMP"/>
    <property type="match status" value="1"/>
</dbReference>
<evidence type="ECO:0000256" key="8">
    <source>
        <dbReference type="ARBA" id="ARBA00022741"/>
    </source>
</evidence>
<comment type="subcellular location">
    <subcellularLocation>
        <location evidence="2">Cell membrane</location>
        <topology evidence="2">Multi-pass membrane protein</topology>
    </subcellularLocation>
</comment>
<evidence type="ECO:0000256" key="10">
    <source>
        <dbReference type="ARBA" id="ARBA00022801"/>
    </source>
</evidence>
<sequence length="757" mass="83572">MNLRNKTIAGIAAIEIFLLVILVVSAMSFLSDSNEKQLLQRAHATTTMFSHAIKDAVLTTNLATLDDLVNDIMVLEDVLYVRVKSYGDTLSVGGNIELLEKVEQIDSDLRSVKDGVFDTKINIESNGTIYGSVEIGFATTAISDMLDDAQQAIISIASLEVVLVALFSFVLGTYLTKNLVKLRKAAHTVSKKGPGYQINLKQNDELGEVANAFDTMSRNLEESYKDLKMARNQAEKANESKSLFLASMSHEIRTPMNGVVGLLNSLKQTDLNDEQKKLVNVATDSGLFLLSLINNILDFSRMESNNVTIDRKVFNLLDSTQSVINNIAPIAKDRGLNLNLKSNHLPEHLIGDENRYKQVLLNIIGNALKFTEIGSIEIELFSTKLSDNKVKVSCKVTDTGIGIPAESLNYLFDEFTMADQSFSRHYEGSGLGLAICKKLLDLMDGEITVESTEGVGSCFTFHLPFEYASSSDYLESNSRPDNLHPTCSGCRILVAEDNKANQLVIQNLFKHIGLKIDIANNGIEAVQMAYDNTYDIIFMDISMPDMDGLEASDIIRHSDNNTKSCLPIIACTAHALPGDKDKFINAGMTDYLSKPVNLSSLINTLNKHVAQTDEMVMPSLSPNERLSNDPESMSSKATSPNAELTINESTLMQMVKDTSAEVMPMLIEHYIDEAQKNISIMLEARNNDDFETLKFEAHTLTSSSLALGNTALAKLAREIENLCIENKYQEVKRITENLNSVAQGSLNALHRRKEQGF</sequence>
<dbReference type="InterPro" id="IPR036641">
    <property type="entry name" value="HPT_dom_sf"/>
</dbReference>
<dbReference type="EC" id="2.7.13.3" evidence="3"/>
<dbReference type="InterPro" id="IPR008207">
    <property type="entry name" value="Sig_transdc_His_kin_Hpt_dom"/>
</dbReference>
<dbReference type="InterPro" id="IPR003594">
    <property type="entry name" value="HATPase_dom"/>
</dbReference>
<evidence type="ECO:0000256" key="9">
    <source>
        <dbReference type="ARBA" id="ARBA00022777"/>
    </source>
</evidence>
<evidence type="ECO:0000256" key="7">
    <source>
        <dbReference type="ARBA" id="ARBA00022692"/>
    </source>
</evidence>
<dbReference type="SUPFAM" id="SSF52172">
    <property type="entry name" value="CheY-like"/>
    <property type="match status" value="1"/>
</dbReference>
<dbReference type="SMART" id="SM00448">
    <property type="entry name" value="REC"/>
    <property type="match status" value="1"/>
</dbReference>
<protein>
    <recommendedName>
        <fullName evidence="3">histidine kinase</fullName>
        <ecNumber evidence="3">2.7.13.3</ecNumber>
    </recommendedName>
</protein>
<feature type="domain" description="HAMP" evidence="21">
    <location>
        <begin position="173"/>
        <end position="225"/>
    </location>
</feature>
<accession>A0ABT4YXM3</accession>
<keyword evidence="12 18" id="KW-1133">Transmembrane helix</keyword>
<evidence type="ECO:0000256" key="1">
    <source>
        <dbReference type="ARBA" id="ARBA00000085"/>
    </source>
</evidence>
<comment type="caution">
    <text evidence="23">The sequence shown here is derived from an EMBL/GenBank/DDBJ whole genome shotgun (WGS) entry which is preliminary data.</text>
</comment>
<evidence type="ECO:0000259" key="20">
    <source>
        <dbReference type="PROSITE" id="PS50110"/>
    </source>
</evidence>
<keyword evidence="24" id="KW-1185">Reference proteome</keyword>
<reference evidence="23 24" key="1">
    <citation type="submission" date="2023-01" db="EMBL/GenBank/DDBJ databases">
        <title>Vibrio sp. KJ40-1 sp.nov, isolated from marine algae.</title>
        <authorList>
            <person name="Butt M."/>
            <person name="Kim J.M.J."/>
            <person name="Jeon C.O.C."/>
        </authorList>
    </citation>
    <scope>NUCLEOTIDE SEQUENCE [LARGE SCALE GENOMIC DNA]</scope>
    <source>
        <strain evidence="23 24">KJ40-1</strain>
    </source>
</reference>
<keyword evidence="13" id="KW-0902">Two-component regulatory system</keyword>
<dbReference type="InterPro" id="IPR003661">
    <property type="entry name" value="HisK_dim/P_dom"/>
</dbReference>
<dbReference type="InterPro" id="IPR036097">
    <property type="entry name" value="HisK_dim/P_sf"/>
</dbReference>
<dbReference type="PANTHER" id="PTHR45339:SF1">
    <property type="entry name" value="HYBRID SIGNAL TRANSDUCTION HISTIDINE KINASE J"/>
    <property type="match status" value="1"/>
</dbReference>
<keyword evidence="4" id="KW-1003">Cell membrane</keyword>
<dbReference type="SUPFAM" id="SSF55874">
    <property type="entry name" value="ATPase domain of HSP90 chaperone/DNA topoisomerase II/histidine kinase"/>
    <property type="match status" value="1"/>
</dbReference>
<dbReference type="CDD" id="cd00082">
    <property type="entry name" value="HisKA"/>
    <property type="match status" value="1"/>
</dbReference>
<dbReference type="RefSeq" id="WP_272139695.1">
    <property type="nucleotide sequence ID" value="NZ_JAQLOI010000003.1"/>
</dbReference>
<keyword evidence="11 23" id="KW-0067">ATP-binding</keyword>
<evidence type="ECO:0000259" key="22">
    <source>
        <dbReference type="PROSITE" id="PS50894"/>
    </source>
</evidence>
<dbReference type="Pfam" id="PF00672">
    <property type="entry name" value="HAMP"/>
    <property type="match status" value="1"/>
</dbReference>
<feature type="region of interest" description="Disordered" evidence="17">
    <location>
        <begin position="615"/>
        <end position="642"/>
    </location>
</feature>
<dbReference type="InterPro" id="IPR003660">
    <property type="entry name" value="HAMP_dom"/>
</dbReference>
<dbReference type="Pfam" id="PF00512">
    <property type="entry name" value="HisKA"/>
    <property type="match status" value="1"/>
</dbReference>
<evidence type="ECO:0000256" key="16">
    <source>
        <dbReference type="PROSITE-ProRule" id="PRU00169"/>
    </source>
</evidence>
<dbReference type="Pfam" id="PF01627">
    <property type="entry name" value="Hpt"/>
    <property type="match status" value="1"/>
</dbReference>
<dbReference type="PROSITE" id="PS50885">
    <property type="entry name" value="HAMP"/>
    <property type="match status" value="1"/>
</dbReference>
<dbReference type="PROSITE" id="PS50894">
    <property type="entry name" value="HPT"/>
    <property type="match status" value="1"/>
</dbReference>
<dbReference type="PROSITE" id="PS50109">
    <property type="entry name" value="HIS_KIN"/>
    <property type="match status" value="1"/>
</dbReference>
<name>A0ABT4YXM3_9VIBR</name>
<proteinExistence type="predicted"/>
<dbReference type="SMART" id="SM00387">
    <property type="entry name" value="HATPase_c"/>
    <property type="match status" value="1"/>
</dbReference>
<keyword evidence="10" id="KW-0378">Hydrolase</keyword>
<dbReference type="Gene3D" id="3.40.50.2300">
    <property type="match status" value="1"/>
</dbReference>
<dbReference type="Pfam" id="PF00072">
    <property type="entry name" value="Response_reg"/>
    <property type="match status" value="1"/>
</dbReference>
<dbReference type="SMART" id="SM00388">
    <property type="entry name" value="HisKA"/>
    <property type="match status" value="1"/>
</dbReference>
<feature type="compositionally biased region" description="Polar residues" evidence="17">
    <location>
        <begin position="620"/>
        <end position="642"/>
    </location>
</feature>
<comment type="catalytic activity">
    <reaction evidence="1">
        <text>ATP + protein L-histidine = ADP + protein N-phospho-L-histidine.</text>
        <dbReference type="EC" id="2.7.13.3"/>
    </reaction>
</comment>
<evidence type="ECO:0000256" key="2">
    <source>
        <dbReference type="ARBA" id="ARBA00004651"/>
    </source>
</evidence>
<dbReference type="PANTHER" id="PTHR45339">
    <property type="entry name" value="HYBRID SIGNAL TRANSDUCTION HISTIDINE KINASE J"/>
    <property type="match status" value="1"/>
</dbReference>
<keyword evidence="14 18" id="KW-0472">Membrane</keyword>
<dbReference type="Gene3D" id="3.30.565.10">
    <property type="entry name" value="Histidine kinase-like ATPase, C-terminal domain"/>
    <property type="match status" value="1"/>
</dbReference>
<evidence type="ECO:0000256" key="18">
    <source>
        <dbReference type="SAM" id="Phobius"/>
    </source>
</evidence>
<keyword evidence="8" id="KW-0547">Nucleotide-binding</keyword>
<feature type="domain" description="HPt" evidence="22">
    <location>
        <begin position="659"/>
        <end position="752"/>
    </location>
</feature>
<dbReference type="InterPro" id="IPR005467">
    <property type="entry name" value="His_kinase_dom"/>
</dbReference>
<dbReference type="SUPFAM" id="SSF158472">
    <property type="entry name" value="HAMP domain-like"/>
    <property type="match status" value="1"/>
</dbReference>
<feature type="modified residue" description="4-aspartylphosphate" evidence="16">
    <location>
        <position position="540"/>
    </location>
</feature>
<dbReference type="Pfam" id="PF02518">
    <property type="entry name" value="HATPase_c"/>
    <property type="match status" value="1"/>
</dbReference>
<dbReference type="InterPro" id="IPR004358">
    <property type="entry name" value="Sig_transdc_His_kin-like_C"/>
</dbReference>
<keyword evidence="5 16" id="KW-0597">Phosphoprotein</keyword>
<dbReference type="Gene3D" id="1.10.287.130">
    <property type="match status" value="1"/>
</dbReference>
<evidence type="ECO:0000256" key="12">
    <source>
        <dbReference type="ARBA" id="ARBA00022989"/>
    </source>
</evidence>
<organism evidence="23 24">
    <name type="scientific">Vibrio algarum</name>
    <dbReference type="NCBI Taxonomy" id="3020714"/>
    <lineage>
        <taxon>Bacteria</taxon>
        <taxon>Pseudomonadati</taxon>
        <taxon>Pseudomonadota</taxon>
        <taxon>Gammaproteobacteria</taxon>
        <taxon>Vibrionales</taxon>
        <taxon>Vibrionaceae</taxon>
        <taxon>Vibrio</taxon>
    </lineage>
</organism>
<dbReference type="EMBL" id="JAQLOI010000003">
    <property type="protein sequence ID" value="MDB1125728.1"/>
    <property type="molecule type" value="Genomic_DNA"/>
</dbReference>
<evidence type="ECO:0000256" key="11">
    <source>
        <dbReference type="ARBA" id="ARBA00022840"/>
    </source>
</evidence>
<gene>
    <name evidence="23" type="ORF">PGX00_19530</name>
</gene>
<dbReference type="CDD" id="cd17546">
    <property type="entry name" value="REC_hyHK_CKI1_RcsC-like"/>
    <property type="match status" value="1"/>
</dbReference>
<evidence type="ECO:0000256" key="5">
    <source>
        <dbReference type="ARBA" id="ARBA00022553"/>
    </source>
</evidence>
<evidence type="ECO:0000256" key="13">
    <source>
        <dbReference type="ARBA" id="ARBA00023012"/>
    </source>
</evidence>
<feature type="domain" description="Response regulatory" evidence="20">
    <location>
        <begin position="491"/>
        <end position="609"/>
    </location>
</feature>
<dbReference type="SMART" id="SM00304">
    <property type="entry name" value="HAMP"/>
    <property type="match status" value="1"/>
</dbReference>
<feature type="modified residue" description="Phosphohistidine" evidence="15">
    <location>
        <position position="698"/>
    </location>
</feature>
<dbReference type="SUPFAM" id="SSF47226">
    <property type="entry name" value="Histidine-containing phosphotransfer domain, HPT domain"/>
    <property type="match status" value="1"/>
</dbReference>
<dbReference type="CDD" id="cd16922">
    <property type="entry name" value="HATPase_EvgS-ArcB-TorS-like"/>
    <property type="match status" value="1"/>
</dbReference>
<feature type="domain" description="Histidine kinase" evidence="19">
    <location>
        <begin position="247"/>
        <end position="467"/>
    </location>
</feature>
<dbReference type="InterPro" id="IPR036890">
    <property type="entry name" value="HATPase_C_sf"/>
</dbReference>
<evidence type="ECO:0000256" key="14">
    <source>
        <dbReference type="ARBA" id="ARBA00023136"/>
    </source>
</evidence>
<dbReference type="Gene3D" id="1.20.120.160">
    <property type="entry name" value="HPT domain"/>
    <property type="match status" value="1"/>
</dbReference>
<keyword evidence="7 18" id="KW-0812">Transmembrane</keyword>
<dbReference type="InterPro" id="IPR011006">
    <property type="entry name" value="CheY-like_superfamily"/>
</dbReference>
<evidence type="ECO:0000256" key="15">
    <source>
        <dbReference type="PROSITE-ProRule" id="PRU00110"/>
    </source>
</evidence>
<evidence type="ECO:0000256" key="3">
    <source>
        <dbReference type="ARBA" id="ARBA00012438"/>
    </source>
</evidence>
<evidence type="ECO:0000256" key="4">
    <source>
        <dbReference type="ARBA" id="ARBA00022475"/>
    </source>
</evidence>
<evidence type="ECO:0000256" key="6">
    <source>
        <dbReference type="ARBA" id="ARBA00022679"/>
    </source>
</evidence>
<evidence type="ECO:0000313" key="24">
    <source>
        <dbReference type="Proteomes" id="UP001210678"/>
    </source>
</evidence>
<dbReference type="InterPro" id="IPR001789">
    <property type="entry name" value="Sig_transdc_resp-reg_receiver"/>
</dbReference>
<dbReference type="SUPFAM" id="SSF47384">
    <property type="entry name" value="Homodimeric domain of signal transducing histidine kinase"/>
    <property type="match status" value="1"/>
</dbReference>